<dbReference type="EMBL" id="ML978124">
    <property type="protein sequence ID" value="KAF2100433.1"/>
    <property type="molecule type" value="Genomic_DNA"/>
</dbReference>
<reference evidence="2" key="1">
    <citation type="journal article" date="2020" name="Stud. Mycol.">
        <title>101 Dothideomycetes genomes: a test case for predicting lifestyles and emergence of pathogens.</title>
        <authorList>
            <person name="Haridas S."/>
            <person name="Albert R."/>
            <person name="Binder M."/>
            <person name="Bloem J."/>
            <person name="Labutti K."/>
            <person name="Salamov A."/>
            <person name="Andreopoulos B."/>
            <person name="Baker S."/>
            <person name="Barry K."/>
            <person name="Bills G."/>
            <person name="Bluhm B."/>
            <person name="Cannon C."/>
            <person name="Castanera R."/>
            <person name="Culley D."/>
            <person name="Daum C."/>
            <person name="Ezra D."/>
            <person name="Gonzalez J."/>
            <person name="Henrissat B."/>
            <person name="Kuo A."/>
            <person name="Liang C."/>
            <person name="Lipzen A."/>
            <person name="Lutzoni F."/>
            <person name="Magnuson J."/>
            <person name="Mondo S."/>
            <person name="Nolan M."/>
            <person name="Ohm R."/>
            <person name="Pangilinan J."/>
            <person name="Park H.-J."/>
            <person name="Ramirez L."/>
            <person name="Alfaro M."/>
            <person name="Sun H."/>
            <person name="Tritt A."/>
            <person name="Yoshinaga Y."/>
            <person name="Zwiers L.-H."/>
            <person name="Turgeon B."/>
            <person name="Goodwin S."/>
            <person name="Spatafora J."/>
            <person name="Crous P."/>
            <person name="Grigoriev I."/>
        </authorList>
    </citation>
    <scope>NUCLEOTIDE SEQUENCE</scope>
    <source>
        <strain evidence="2">CBS 133067</strain>
    </source>
</reference>
<organism evidence="2 3">
    <name type="scientific">Rhizodiscina lignyota</name>
    <dbReference type="NCBI Taxonomy" id="1504668"/>
    <lineage>
        <taxon>Eukaryota</taxon>
        <taxon>Fungi</taxon>
        <taxon>Dikarya</taxon>
        <taxon>Ascomycota</taxon>
        <taxon>Pezizomycotina</taxon>
        <taxon>Dothideomycetes</taxon>
        <taxon>Pleosporomycetidae</taxon>
        <taxon>Aulographales</taxon>
        <taxon>Rhizodiscinaceae</taxon>
        <taxon>Rhizodiscina</taxon>
    </lineage>
</organism>
<proteinExistence type="predicted"/>
<evidence type="ECO:0000313" key="3">
    <source>
        <dbReference type="Proteomes" id="UP000799772"/>
    </source>
</evidence>
<accession>A0A9P4IJI5</accession>
<evidence type="ECO:0000256" key="1">
    <source>
        <dbReference type="SAM" id="MobiDB-lite"/>
    </source>
</evidence>
<sequence>MDTSSHEYVFPANGGGTPQSCDDSTAALCPSSLHTEHHHHRPGVHESYDDGLQAQQSIKGPSDVVALSEETLALNEDVLKMPDLTDPTVQEMARARIEKAA</sequence>
<protein>
    <submittedName>
        <fullName evidence="2">Uncharacterized protein</fullName>
    </submittedName>
</protein>
<dbReference type="AlphaFoldDB" id="A0A9P4IJI5"/>
<feature type="region of interest" description="Disordered" evidence="1">
    <location>
        <begin position="1"/>
        <end position="24"/>
    </location>
</feature>
<keyword evidence="3" id="KW-1185">Reference proteome</keyword>
<evidence type="ECO:0000313" key="2">
    <source>
        <dbReference type="EMBL" id="KAF2100433.1"/>
    </source>
</evidence>
<name>A0A9P4IJI5_9PEZI</name>
<gene>
    <name evidence="2" type="ORF">NA57DRAFT_74042</name>
</gene>
<dbReference type="Proteomes" id="UP000799772">
    <property type="component" value="Unassembled WGS sequence"/>
</dbReference>
<comment type="caution">
    <text evidence="2">The sequence shown here is derived from an EMBL/GenBank/DDBJ whole genome shotgun (WGS) entry which is preliminary data.</text>
</comment>